<dbReference type="OrthoDB" id="9790710at2"/>
<dbReference type="PANTHER" id="PTHR45947">
    <property type="entry name" value="SULFOQUINOVOSYL TRANSFERASE SQD2"/>
    <property type="match status" value="1"/>
</dbReference>
<dbReference type="Gene3D" id="3.40.50.2000">
    <property type="entry name" value="Glycogen Phosphorylase B"/>
    <property type="match status" value="2"/>
</dbReference>
<dbReference type="RefSeq" id="WP_114405838.1">
    <property type="nucleotide sequence ID" value="NZ_QOWE01000007.1"/>
</dbReference>
<dbReference type="EMBL" id="QOWE01000007">
    <property type="protein sequence ID" value="RCR69644.1"/>
    <property type="molecule type" value="Genomic_DNA"/>
</dbReference>
<organism evidence="3 4">
    <name type="scientific">Larkinella punicea</name>
    <dbReference type="NCBI Taxonomy" id="2315727"/>
    <lineage>
        <taxon>Bacteria</taxon>
        <taxon>Pseudomonadati</taxon>
        <taxon>Bacteroidota</taxon>
        <taxon>Cytophagia</taxon>
        <taxon>Cytophagales</taxon>
        <taxon>Spirosomataceae</taxon>
        <taxon>Larkinella</taxon>
    </lineage>
</organism>
<dbReference type="Pfam" id="PF00534">
    <property type="entry name" value="Glycos_transf_1"/>
    <property type="match status" value="1"/>
</dbReference>
<dbReference type="Proteomes" id="UP000253383">
    <property type="component" value="Unassembled WGS sequence"/>
</dbReference>
<evidence type="ECO:0000313" key="3">
    <source>
        <dbReference type="EMBL" id="RCR69644.1"/>
    </source>
</evidence>
<dbReference type="SUPFAM" id="SSF53756">
    <property type="entry name" value="UDP-Glycosyltransferase/glycogen phosphorylase"/>
    <property type="match status" value="1"/>
</dbReference>
<protein>
    <submittedName>
        <fullName evidence="3">Glycosyltransferase</fullName>
    </submittedName>
</protein>
<keyword evidence="4" id="KW-1185">Reference proteome</keyword>
<dbReference type="AlphaFoldDB" id="A0A368JSI6"/>
<name>A0A368JSI6_9BACT</name>
<evidence type="ECO:0000259" key="1">
    <source>
        <dbReference type="Pfam" id="PF00534"/>
    </source>
</evidence>
<reference evidence="3 4" key="1">
    <citation type="submission" date="2018-07" db="EMBL/GenBank/DDBJ databases">
        <title>Genome analysis of Larkinella rosea.</title>
        <authorList>
            <person name="Zhou Z."/>
            <person name="Wang G."/>
        </authorList>
    </citation>
    <scope>NUCLEOTIDE SEQUENCE [LARGE SCALE GENOMIC DNA]</scope>
    <source>
        <strain evidence="4">zzj9</strain>
    </source>
</reference>
<feature type="domain" description="Glycosyl transferase family 1" evidence="1">
    <location>
        <begin position="192"/>
        <end position="357"/>
    </location>
</feature>
<gene>
    <name evidence="3" type="ORF">DUE52_09860</name>
</gene>
<dbReference type="InterPro" id="IPR028098">
    <property type="entry name" value="Glyco_trans_4-like_N"/>
</dbReference>
<feature type="domain" description="Glycosyltransferase subfamily 4-like N-terminal" evidence="2">
    <location>
        <begin position="13"/>
        <end position="180"/>
    </location>
</feature>
<dbReference type="PANTHER" id="PTHR45947:SF3">
    <property type="entry name" value="SULFOQUINOVOSYL TRANSFERASE SQD2"/>
    <property type="match status" value="1"/>
</dbReference>
<evidence type="ECO:0000259" key="2">
    <source>
        <dbReference type="Pfam" id="PF13439"/>
    </source>
</evidence>
<comment type="caution">
    <text evidence="3">The sequence shown here is derived from an EMBL/GenBank/DDBJ whole genome shotgun (WGS) entry which is preliminary data.</text>
</comment>
<dbReference type="InterPro" id="IPR050194">
    <property type="entry name" value="Glycosyltransferase_grp1"/>
</dbReference>
<proteinExistence type="predicted"/>
<sequence length="392" mass="44101">MRILHICAYTWSIGGPARMIYDHTQVAVAAGHQVDILSPMSPGDKLYPAPEGSRVIPCLRTPFISRFFREVSQDLYRYLKAHSADYDIIHCHGLWHFGSIAPFLVDKTVPKVITVHGVLDAWALRQSRWKKQTMDFLVQKKFMARADLIHILNEDERQDVENYLGYKHPRIVLIPNGIEVADFAKLPPKGQFKKEFNLEVNQRMVLFMSRLNIKKGLDLLLPAFRDYCRQHADAVLVLAGADDGYQQQAQQFISQNGLEKQIRLVGMLTGETKLAALSDADVFVLPSYSEGLSMAVLEAMAAGVPTVVSDRVGLGRKVGEIQAACLTDLNPESIGKQLDAVLHQADYAETLRKNARQLVQTQYEIKAVGHQLLQEYQNLVFSSHQRSESHPA</sequence>
<dbReference type="GO" id="GO:0016757">
    <property type="term" value="F:glycosyltransferase activity"/>
    <property type="evidence" value="ECO:0007669"/>
    <property type="project" value="InterPro"/>
</dbReference>
<dbReference type="Pfam" id="PF13439">
    <property type="entry name" value="Glyco_transf_4"/>
    <property type="match status" value="1"/>
</dbReference>
<accession>A0A368JSI6</accession>
<evidence type="ECO:0000313" key="4">
    <source>
        <dbReference type="Proteomes" id="UP000253383"/>
    </source>
</evidence>
<dbReference type="InterPro" id="IPR001296">
    <property type="entry name" value="Glyco_trans_1"/>
</dbReference>
<keyword evidence="3" id="KW-0808">Transferase</keyword>